<sequence>MSSAARGYPPQVVQPFAALVPSVFQPGTDPSIVSSQMADQDGSGLIDDKELQRRCRGGNQSFGLRTVHLLIGLNGKQIAGIAKEGEKLYASASKKINKGKVRYSIQPEVMGKNGETSQAHLILT</sequence>
<protein>
    <submittedName>
        <fullName evidence="1">Uncharacterized protein</fullName>
    </submittedName>
</protein>
<evidence type="ECO:0000313" key="2">
    <source>
        <dbReference type="Proteomes" id="UP001062846"/>
    </source>
</evidence>
<evidence type="ECO:0000313" key="1">
    <source>
        <dbReference type="EMBL" id="KAI8562356.1"/>
    </source>
</evidence>
<proteinExistence type="predicted"/>
<name>A0ACC0PB32_RHOML</name>
<dbReference type="Proteomes" id="UP001062846">
    <property type="component" value="Chromosome 3"/>
</dbReference>
<keyword evidence="2" id="KW-1185">Reference proteome</keyword>
<dbReference type="EMBL" id="CM046390">
    <property type="protein sequence ID" value="KAI8562356.1"/>
    <property type="molecule type" value="Genomic_DNA"/>
</dbReference>
<comment type="caution">
    <text evidence="1">The sequence shown here is derived from an EMBL/GenBank/DDBJ whole genome shotgun (WGS) entry which is preliminary data.</text>
</comment>
<organism evidence="1 2">
    <name type="scientific">Rhododendron molle</name>
    <name type="common">Chinese azalea</name>
    <name type="synonym">Azalea mollis</name>
    <dbReference type="NCBI Taxonomy" id="49168"/>
    <lineage>
        <taxon>Eukaryota</taxon>
        <taxon>Viridiplantae</taxon>
        <taxon>Streptophyta</taxon>
        <taxon>Embryophyta</taxon>
        <taxon>Tracheophyta</taxon>
        <taxon>Spermatophyta</taxon>
        <taxon>Magnoliopsida</taxon>
        <taxon>eudicotyledons</taxon>
        <taxon>Gunneridae</taxon>
        <taxon>Pentapetalae</taxon>
        <taxon>asterids</taxon>
        <taxon>Ericales</taxon>
        <taxon>Ericaceae</taxon>
        <taxon>Ericoideae</taxon>
        <taxon>Rhodoreae</taxon>
        <taxon>Rhododendron</taxon>
    </lineage>
</organism>
<reference evidence="1" key="1">
    <citation type="submission" date="2022-02" db="EMBL/GenBank/DDBJ databases">
        <title>Plant Genome Project.</title>
        <authorList>
            <person name="Zhang R.-G."/>
        </authorList>
    </citation>
    <scope>NUCLEOTIDE SEQUENCE</scope>
    <source>
        <strain evidence="1">AT1</strain>
    </source>
</reference>
<accession>A0ACC0PB32</accession>
<gene>
    <name evidence="1" type="ORF">RHMOL_Rhmol03G0029900</name>
</gene>